<feature type="compositionally biased region" description="Gly residues" evidence="1">
    <location>
        <begin position="1"/>
        <end position="15"/>
    </location>
</feature>
<proteinExistence type="predicted"/>
<dbReference type="RefSeq" id="WP_120641195.1">
    <property type="nucleotide sequence ID" value="NZ_RAQU01000381.1"/>
</dbReference>
<evidence type="ECO:0000256" key="1">
    <source>
        <dbReference type="SAM" id="MobiDB-lite"/>
    </source>
</evidence>
<gene>
    <name evidence="2" type="ORF">D6Z83_27330</name>
    <name evidence="3" type="ORF">EBE87_00745</name>
</gene>
<sequence>MSGGGKTPQGPGAQGPGNAHGTPAEHEPDTEDKPFDPEGGKPASDTEAMAWKVLDYANKGPSAGRGAGPEGAGGKPTGSKPGA</sequence>
<dbReference type="EMBL" id="RFLX01000001">
    <property type="protein sequence ID" value="RMI26948.1"/>
    <property type="molecule type" value="Genomic_DNA"/>
</dbReference>
<feature type="region of interest" description="Disordered" evidence="1">
    <location>
        <begin position="1"/>
        <end position="83"/>
    </location>
</feature>
<comment type="caution">
    <text evidence="2">The sequence shown here is derived from an EMBL/GenBank/DDBJ whole genome shotgun (WGS) entry which is preliminary data.</text>
</comment>
<accession>A0A3A9J5P8</accession>
<reference evidence="2 5" key="1">
    <citation type="submission" date="2018-09" db="EMBL/GenBank/DDBJ databases">
        <title>Roseomonas sp. nov., isolated from feces of Tibetan antelopes in the Qinghai-Tibet plateau, China.</title>
        <authorList>
            <person name="Tian Z."/>
        </authorList>
    </citation>
    <scope>NUCLEOTIDE SEQUENCE [LARGE SCALE GENOMIC DNA]</scope>
    <source>
        <strain evidence="3 4">Z23</strain>
        <strain evidence="2 5">Z24</strain>
    </source>
</reference>
<evidence type="ECO:0000313" key="4">
    <source>
        <dbReference type="Proteomes" id="UP000274097"/>
    </source>
</evidence>
<protein>
    <submittedName>
        <fullName evidence="2">Uncharacterized protein</fullName>
    </submittedName>
</protein>
<evidence type="ECO:0000313" key="5">
    <source>
        <dbReference type="Proteomes" id="UP000278036"/>
    </source>
</evidence>
<organism evidence="2 5">
    <name type="scientific">Teichococcus wenyumeiae</name>
    <dbReference type="NCBI Taxonomy" id="2478470"/>
    <lineage>
        <taxon>Bacteria</taxon>
        <taxon>Pseudomonadati</taxon>
        <taxon>Pseudomonadota</taxon>
        <taxon>Alphaproteobacteria</taxon>
        <taxon>Acetobacterales</taxon>
        <taxon>Roseomonadaceae</taxon>
        <taxon>Roseomonas</taxon>
    </lineage>
</organism>
<dbReference type="InParanoid" id="A0A3A9J5P8"/>
<evidence type="ECO:0000313" key="3">
    <source>
        <dbReference type="EMBL" id="RMI26948.1"/>
    </source>
</evidence>
<keyword evidence="4" id="KW-1185">Reference proteome</keyword>
<name>A0A3A9J5P8_9PROT</name>
<dbReference type="AlphaFoldDB" id="A0A3A9J5P8"/>
<dbReference type="Proteomes" id="UP000278036">
    <property type="component" value="Unassembled WGS sequence"/>
</dbReference>
<dbReference type="Proteomes" id="UP000274097">
    <property type="component" value="Unassembled WGS sequence"/>
</dbReference>
<evidence type="ECO:0000313" key="2">
    <source>
        <dbReference type="EMBL" id="RKK01001.1"/>
    </source>
</evidence>
<feature type="compositionally biased region" description="Gly residues" evidence="1">
    <location>
        <begin position="63"/>
        <end position="76"/>
    </location>
</feature>
<feature type="compositionally biased region" description="Basic and acidic residues" evidence="1">
    <location>
        <begin position="23"/>
        <end position="39"/>
    </location>
</feature>
<dbReference type="EMBL" id="RAQU01000381">
    <property type="protein sequence ID" value="RKK01001.1"/>
    <property type="molecule type" value="Genomic_DNA"/>
</dbReference>